<sequence length="338" mass="37389">MAQTSAQERAERQLLESFERYDQYVDIVSAFEWLFTDVRVKQVPEYVLHFERFPRAKNPSGDELTPDFTAAFKSGNGLVGEIATIAIHENSVDKLCKQILRYDSLTSLPDGSGGRIRCTCDVILLVPFSVGAAAAQRILVDRMANADDSYKPTRAPIIVQYAREGEAYVFQRYSDPANGVLVETGREPPILPRLNIGLKIRAAQFVAIKAARAFINDGTDPLYLSTHLWTKTWPTQHGAPRRDPIKVNPASTANLLRRQHGRGSAGEVRAALELLAQAGLAAQQAKSGSWEVAWARLTRQGDSDIHKIIARRACGGTPTRSRRLATRTPSAYEQGSLF</sequence>
<proteinExistence type="predicted"/>
<keyword evidence="3" id="KW-1185">Reference proteome</keyword>
<name>A0ABY5Z3B2_9ACTN</name>
<protein>
    <submittedName>
        <fullName evidence="2">Uncharacterized protein</fullName>
    </submittedName>
</protein>
<evidence type="ECO:0000313" key="2">
    <source>
        <dbReference type="EMBL" id="UWZ36506.1"/>
    </source>
</evidence>
<feature type="region of interest" description="Disordered" evidence="1">
    <location>
        <begin position="316"/>
        <end position="338"/>
    </location>
</feature>
<evidence type="ECO:0000256" key="1">
    <source>
        <dbReference type="SAM" id="MobiDB-lite"/>
    </source>
</evidence>
<dbReference type="EMBL" id="CP073721">
    <property type="protein sequence ID" value="UWZ36506.1"/>
    <property type="molecule type" value="Genomic_DNA"/>
</dbReference>
<gene>
    <name evidence="2" type="ORF">Drose_36760</name>
</gene>
<dbReference type="Proteomes" id="UP001058271">
    <property type="component" value="Chromosome"/>
</dbReference>
<reference evidence="2" key="1">
    <citation type="submission" date="2021-04" db="EMBL/GenBank/DDBJ databases">
        <title>Biosynthetic gene clusters of Dactylosporangioum roseum.</title>
        <authorList>
            <person name="Hartkoorn R.C."/>
            <person name="Beaudoing E."/>
            <person name="Hot D."/>
            <person name="Moureu S."/>
        </authorList>
    </citation>
    <scope>NUCLEOTIDE SEQUENCE</scope>
    <source>
        <strain evidence="2">NRRL B-16295</strain>
    </source>
</reference>
<organism evidence="2 3">
    <name type="scientific">Dactylosporangium roseum</name>
    <dbReference type="NCBI Taxonomy" id="47989"/>
    <lineage>
        <taxon>Bacteria</taxon>
        <taxon>Bacillati</taxon>
        <taxon>Actinomycetota</taxon>
        <taxon>Actinomycetes</taxon>
        <taxon>Micromonosporales</taxon>
        <taxon>Micromonosporaceae</taxon>
        <taxon>Dactylosporangium</taxon>
    </lineage>
</organism>
<feature type="compositionally biased region" description="Polar residues" evidence="1">
    <location>
        <begin position="327"/>
        <end position="338"/>
    </location>
</feature>
<evidence type="ECO:0000313" key="3">
    <source>
        <dbReference type="Proteomes" id="UP001058271"/>
    </source>
</evidence>
<dbReference type="RefSeq" id="WP_260725844.1">
    <property type="nucleotide sequence ID" value="NZ_BAAABS010000027.1"/>
</dbReference>
<accession>A0ABY5Z3B2</accession>